<keyword evidence="3" id="KW-1185">Reference proteome</keyword>
<keyword evidence="1" id="KW-1133">Transmembrane helix</keyword>
<dbReference type="GeneID" id="94193772"/>
<proteinExistence type="predicted"/>
<accession>A0AAV4LT94</accession>
<sequence length="1048" mass="115072">MGKDGGSASGNETKLAKAITRLTDFQEAIEAAARKLSESGSNGVSQALQKLQVEDTLRSMISKLAEGLKVFIGYGSNGEGIALVIDPLQQLRKGVLIFLNIFLSQLRNYINNDTDIMGELNRARMGSGGATFESAIEKVGQLKEASSSGRKIPQVVSALNKVSGLISQKDAHTFPEAASTYLTGVLEAVVTDGKNQAPSQVGSLKNSLPALVEAYGNRSDIDGQMKTVENEYKQLNRNGSRNVGEILGSAVYYGTESLLIPLKKTDGYKSCYIPSSGWNGGADNNTISRIFLGCLPLYYYWLTYLYWKCKHGDWAGQILSRPTLKNFMVGQGYLADHLSTQKGSEVATLLQSLGMSSAIAPKPSHPELLGALDQSLQKVISSLGSTIAQSHSLSALFYVCRYYFTGKQSMQSGSPAFKPRPPTSIREMLYWLSGLQFSPNYYDIEKQIESHIPNNGLHVADSAINTSNNMITRDQMKGFLLSSCLSAPGVLGAIQGNSADTDGEPWLYSLFCNSMNLRYPSGSALFNKLANYAYALQFQLHFLYRQCRTNYSQSYGWQWCRYGQGVGSSSSNDANELASWICSAPNCTTHSCPHNSNACQHFQQCGQANKHSPLQAFLTDNLKGFHVAHQANPTSPNHLHNHPPGYMCHIPMGFAGALTTDANATGWYIYYLLEHFCGSSKTPLRQLCEKLGCLTKRTPRTLGDLFGFLWHLNGQLFGDKKPIMADMAKKLVDTLGSRPMKVPDFFVKLLKSKASQNASGSGSPTALSRSLEAMAPSIPFLYQLFMSDPKDFLPMTLFDLKGTTHKGSPSYTGPHNDLYSLQNPQCTGLNCGTYLSPLCYSNGSAFAPKHASSYFSWVLYLVDDLETGLRDMLDEFTNIDCKNSGCHGQKCHGEHGLGQHGSSDTQCQCESVVQCGGVLPILYSNGFSFASAYSLKGGQSSSKKTCQNFHDQLTAVLAQNENTPLFKLLLAIDDFLYMFRIYFFYNLSTFWILYVCIVVYIYFLRADLLHVKSHVRLPSSHGVPSISLLPTGKPTVLTKLTKLTYFIP</sequence>
<feature type="transmembrane region" description="Helical" evidence="1">
    <location>
        <begin position="982"/>
        <end position="1003"/>
    </location>
</feature>
<name>A0AAV4LT94_BABCB</name>
<dbReference type="EMBL" id="BPLF01000001">
    <property type="protein sequence ID" value="GIX62291.1"/>
    <property type="molecule type" value="Genomic_DNA"/>
</dbReference>
<dbReference type="AlphaFoldDB" id="A0AAV4LT94"/>
<keyword evidence="1" id="KW-0472">Membrane</keyword>
<dbReference type="RefSeq" id="XP_067714360.1">
    <property type="nucleotide sequence ID" value="XM_067858259.1"/>
</dbReference>
<dbReference type="InterPro" id="IPR024751">
    <property type="entry name" value="VESA1"/>
</dbReference>
<keyword evidence="1" id="KW-0812">Transmembrane</keyword>
<reference evidence="2 3" key="1">
    <citation type="submission" date="2021-06" db="EMBL/GenBank/DDBJ databases">
        <title>Genome sequence of Babesia caballi.</title>
        <authorList>
            <person name="Yamagishi J."/>
            <person name="Kidaka T."/>
            <person name="Ochi A."/>
        </authorList>
    </citation>
    <scope>NUCLEOTIDE SEQUENCE [LARGE SCALE GENOMIC DNA]</scope>
    <source>
        <strain evidence="2">USDA-D6B2</strain>
    </source>
</reference>
<organism evidence="2 3">
    <name type="scientific">Babesia caballi</name>
    <dbReference type="NCBI Taxonomy" id="5871"/>
    <lineage>
        <taxon>Eukaryota</taxon>
        <taxon>Sar</taxon>
        <taxon>Alveolata</taxon>
        <taxon>Apicomplexa</taxon>
        <taxon>Aconoidasida</taxon>
        <taxon>Piroplasmida</taxon>
        <taxon>Babesiidae</taxon>
        <taxon>Babesia</taxon>
    </lineage>
</organism>
<protein>
    <submittedName>
        <fullName evidence="2">Variant erythrocyte surface antigen-1 family protein</fullName>
    </submittedName>
</protein>
<gene>
    <name evidence="2" type="ORF">BcabD6B2_17260</name>
</gene>
<evidence type="ECO:0000313" key="3">
    <source>
        <dbReference type="Proteomes" id="UP001497744"/>
    </source>
</evidence>
<comment type="caution">
    <text evidence="2">The sequence shown here is derived from an EMBL/GenBank/DDBJ whole genome shotgun (WGS) entry which is preliminary data.</text>
</comment>
<evidence type="ECO:0000256" key="1">
    <source>
        <dbReference type="SAM" id="Phobius"/>
    </source>
</evidence>
<dbReference type="Proteomes" id="UP001497744">
    <property type="component" value="Unassembled WGS sequence"/>
</dbReference>
<dbReference type="Pfam" id="PF12785">
    <property type="entry name" value="VESA1_N"/>
    <property type="match status" value="1"/>
</dbReference>
<evidence type="ECO:0000313" key="2">
    <source>
        <dbReference type="EMBL" id="GIX62291.1"/>
    </source>
</evidence>